<evidence type="ECO:0000313" key="2">
    <source>
        <dbReference type="EMBL" id="GAA2147094.1"/>
    </source>
</evidence>
<evidence type="ECO:0000313" key="3">
    <source>
        <dbReference type="Proteomes" id="UP001501771"/>
    </source>
</evidence>
<accession>A0ABN2ZT59</accession>
<keyword evidence="3" id="KW-1185">Reference proteome</keyword>
<proteinExistence type="predicted"/>
<sequence length="100" mass="11057">MQTPALRQLMSAYLHQDYDLIGDVWENVDAFVTESPDLAVLLPGEVAWTLANYPDEAELERFVDTLGCQLGPLDDEGGYRGWLTEIARRVAAATGQTNSN</sequence>
<gene>
    <name evidence="2" type="ORF">GCM10009844_23970</name>
</gene>
<dbReference type="InterPro" id="IPR041129">
    <property type="entry name" value="CdiI_2"/>
</dbReference>
<organism evidence="2 3">
    <name type="scientific">Nocardioides koreensis</name>
    <dbReference type="NCBI Taxonomy" id="433651"/>
    <lineage>
        <taxon>Bacteria</taxon>
        <taxon>Bacillati</taxon>
        <taxon>Actinomycetota</taxon>
        <taxon>Actinomycetes</taxon>
        <taxon>Propionibacteriales</taxon>
        <taxon>Nocardioidaceae</taxon>
        <taxon>Nocardioides</taxon>
    </lineage>
</organism>
<protein>
    <recommendedName>
        <fullName evidence="1">CdiI immunity protein domain-containing protein</fullName>
    </recommendedName>
</protein>
<dbReference type="EMBL" id="BAAAQR010000006">
    <property type="protein sequence ID" value="GAA2147094.1"/>
    <property type="molecule type" value="Genomic_DNA"/>
</dbReference>
<reference evidence="2 3" key="1">
    <citation type="journal article" date="2019" name="Int. J. Syst. Evol. Microbiol.">
        <title>The Global Catalogue of Microorganisms (GCM) 10K type strain sequencing project: providing services to taxonomists for standard genome sequencing and annotation.</title>
        <authorList>
            <consortium name="The Broad Institute Genomics Platform"/>
            <consortium name="The Broad Institute Genome Sequencing Center for Infectious Disease"/>
            <person name="Wu L."/>
            <person name="Ma J."/>
        </authorList>
    </citation>
    <scope>NUCLEOTIDE SEQUENCE [LARGE SCALE GENOMIC DNA]</scope>
    <source>
        <strain evidence="2 3">JCM 16022</strain>
    </source>
</reference>
<name>A0ABN2ZT59_9ACTN</name>
<evidence type="ECO:0000259" key="1">
    <source>
        <dbReference type="Pfam" id="PF18593"/>
    </source>
</evidence>
<dbReference type="Proteomes" id="UP001501771">
    <property type="component" value="Unassembled WGS sequence"/>
</dbReference>
<feature type="domain" description="CdiI immunity protein" evidence="1">
    <location>
        <begin position="2"/>
        <end position="89"/>
    </location>
</feature>
<dbReference type="Pfam" id="PF18593">
    <property type="entry name" value="CdiI_2"/>
    <property type="match status" value="1"/>
</dbReference>
<dbReference type="RefSeq" id="WP_344152069.1">
    <property type="nucleotide sequence ID" value="NZ_BAAAQR010000006.1"/>
</dbReference>
<comment type="caution">
    <text evidence="2">The sequence shown here is derived from an EMBL/GenBank/DDBJ whole genome shotgun (WGS) entry which is preliminary data.</text>
</comment>